<evidence type="ECO:0000313" key="3">
    <source>
        <dbReference type="EMBL" id="RLM66660.1"/>
    </source>
</evidence>
<comment type="caution">
    <text evidence="3">The sequence shown here is derived from an EMBL/GenBank/DDBJ whole genome shotgun (WGS) entry which is preliminary data.</text>
</comment>
<accession>A0A3L6Q2Q5</accession>
<dbReference type="Proteomes" id="UP000275267">
    <property type="component" value="Unassembled WGS sequence"/>
</dbReference>
<dbReference type="AlphaFoldDB" id="A0A3L6Q2Q5"/>
<reference evidence="4" key="1">
    <citation type="journal article" date="2019" name="Nat. Commun.">
        <title>The genome of broomcorn millet.</title>
        <authorList>
            <person name="Zou C."/>
            <person name="Miki D."/>
            <person name="Li D."/>
            <person name="Tang Q."/>
            <person name="Xiao L."/>
            <person name="Rajput S."/>
            <person name="Deng P."/>
            <person name="Jia W."/>
            <person name="Huang R."/>
            <person name="Zhang M."/>
            <person name="Sun Y."/>
            <person name="Hu J."/>
            <person name="Fu X."/>
            <person name="Schnable P.S."/>
            <person name="Li F."/>
            <person name="Zhang H."/>
            <person name="Feng B."/>
            <person name="Zhu X."/>
            <person name="Liu R."/>
            <person name="Schnable J.C."/>
            <person name="Zhu J.-K."/>
            <person name="Zhang H."/>
        </authorList>
    </citation>
    <scope>NUCLEOTIDE SEQUENCE [LARGE SCALE GENOMIC DNA]</scope>
</reference>
<protein>
    <submittedName>
        <fullName evidence="3">Uncharacterized protein</fullName>
    </submittedName>
</protein>
<organism evidence="3 4">
    <name type="scientific">Panicum miliaceum</name>
    <name type="common">Proso millet</name>
    <name type="synonym">Broomcorn millet</name>
    <dbReference type="NCBI Taxonomy" id="4540"/>
    <lineage>
        <taxon>Eukaryota</taxon>
        <taxon>Viridiplantae</taxon>
        <taxon>Streptophyta</taxon>
        <taxon>Embryophyta</taxon>
        <taxon>Tracheophyta</taxon>
        <taxon>Spermatophyta</taxon>
        <taxon>Magnoliopsida</taxon>
        <taxon>Liliopsida</taxon>
        <taxon>Poales</taxon>
        <taxon>Poaceae</taxon>
        <taxon>PACMAD clade</taxon>
        <taxon>Panicoideae</taxon>
        <taxon>Panicodae</taxon>
        <taxon>Paniceae</taxon>
        <taxon>Panicinae</taxon>
        <taxon>Panicum</taxon>
        <taxon>Panicum sect. Panicum</taxon>
    </lineage>
</organism>
<evidence type="ECO:0000256" key="1">
    <source>
        <dbReference type="SAM" id="MobiDB-lite"/>
    </source>
</evidence>
<evidence type="ECO:0000313" key="4">
    <source>
        <dbReference type="Proteomes" id="UP000275267"/>
    </source>
</evidence>
<feature type="compositionally biased region" description="Basic and acidic residues" evidence="1">
    <location>
        <begin position="59"/>
        <end position="84"/>
    </location>
</feature>
<evidence type="ECO:0000256" key="2">
    <source>
        <dbReference type="SAM" id="SignalP"/>
    </source>
</evidence>
<feature type="signal peptide" evidence="2">
    <location>
        <begin position="1"/>
        <end position="22"/>
    </location>
</feature>
<name>A0A3L6Q2Q5_PANMI</name>
<keyword evidence="4" id="KW-1185">Reference proteome</keyword>
<feature type="region of interest" description="Disordered" evidence="1">
    <location>
        <begin position="50"/>
        <end position="87"/>
    </location>
</feature>
<gene>
    <name evidence="3" type="ORF">C2845_PM16G20600</name>
</gene>
<sequence length="143" mass="15911">MRWTRWRMSHAALLSPSSVAAAVDRVFEELLARLDHPTRRWSVIGAAVRRRPRTGGRPCGEDSSRECRGPAAAGRERSERERKGCRTGSLGVGATAVGERDFGRGGRVESRQVKKTIGLGHKHFPTRDFYRSILPPTSLAAYR</sequence>
<feature type="chain" id="PRO_5018019335" evidence="2">
    <location>
        <begin position="23"/>
        <end position="143"/>
    </location>
</feature>
<keyword evidence="2" id="KW-0732">Signal</keyword>
<proteinExistence type="predicted"/>
<dbReference type="EMBL" id="PQIB02000015">
    <property type="protein sequence ID" value="RLM66660.1"/>
    <property type="molecule type" value="Genomic_DNA"/>
</dbReference>